<comment type="caution">
    <text evidence="9">The sequence shown here is derived from an EMBL/GenBank/DDBJ whole genome shotgun (WGS) entry which is preliminary data.</text>
</comment>
<keyword evidence="10" id="KW-1185">Reference proteome</keyword>
<evidence type="ECO:0000256" key="2">
    <source>
        <dbReference type="ARBA" id="ARBA00006168"/>
    </source>
</evidence>
<evidence type="ECO:0008006" key="11">
    <source>
        <dbReference type="Google" id="ProtNLM"/>
    </source>
</evidence>
<dbReference type="GO" id="GO:0003682">
    <property type="term" value="F:chromatin binding"/>
    <property type="evidence" value="ECO:0007669"/>
    <property type="project" value="TreeGrafter"/>
</dbReference>
<keyword evidence="4" id="KW-0227">DNA damage</keyword>
<feature type="compositionally biased region" description="Polar residues" evidence="8">
    <location>
        <begin position="629"/>
        <end position="638"/>
    </location>
</feature>
<evidence type="ECO:0000313" key="10">
    <source>
        <dbReference type="Proteomes" id="UP000037035"/>
    </source>
</evidence>
<dbReference type="EMBL" id="LAVV01008344">
    <property type="protein sequence ID" value="KNZ53061.1"/>
    <property type="molecule type" value="Genomic_DNA"/>
</dbReference>
<name>A0A0L6UWX9_9BASI</name>
<dbReference type="Pfam" id="PF03215">
    <property type="entry name" value="Rad17"/>
    <property type="match status" value="1"/>
</dbReference>
<evidence type="ECO:0000256" key="7">
    <source>
        <dbReference type="ARBA" id="ARBA00023306"/>
    </source>
</evidence>
<dbReference type="InterPro" id="IPR004582">
    <property type="entry name" value="Checkpoint_prot_Rad17_Rad24"/>
</dbReference>
<keyword evidence="7" id="KW-0131">Cell cycle</keyword>
<dbReference type="GO" id="GO:0005524">
    <property type="term" value="F:ATP binding"/>
    <property type="evidence" value="ECO:0007669"/>
    <property type="project" value="UniProtKB-KW"/>
</dbReference>
<evidence type="ECO:0000256" key="3">
    <source>
        <dbReference type="ARBA" id="ARBA00022741"/>
    </source>
</evidence>
<feature type="region of interest" description="Disordered" evidence="8">
    <location>
        <begin position="629"/>
        <end position="691"/>
    </location>
</feature>
<feature type="compositionally biased region" description="Polar residues" evidence="8">
    <location>
        <begin position="16"/>
        <end position="36"/>
    </location>
</feature>
<gene>
    <name evidence="9" type="ORF">VP01_3358g1</name>
</gene>
<organism evidence="9 10">
    <name type="scientific">Puccinia sorghi</name>
    <dbReference type="NCBI Taxonomy" id="27349"/>
    <lineage>
        <taxon>Eukaryota</taxon>
        <taxon>Fungi</taxon>
        <taxon>Dikarya</taxon>
        <taxon>Basidiomycota</taxon>
        <taxon>Pucciniomycotina</taxon>
        <taxon>Pucciniomycetes</taxon>
        <taxon>Pucciniales</taxon>
        <taxon>Pucciniaceae</taxon>
        <taxon>Puccinia</taxon>
    </lineage>
</organism>
<feature type="region of interest" description="Disordered" evidence="8">
    <location>
        <begin position="451"/>
        <end position="479"/>
    </location>
</feature>
<dbReference type="GO" id="GO:0003689">
    <property type="term" value="F:DNA clamp loader activity"/>
    <property type="evidence" value="ECO:0007669"/>
    <property type="project" value="TreeGrafter"/>
</dbReference>
<evidence type="ECO:0000313" key="9">
    <source>
        <dbReference type="EMBL" id="KNZ53061.1"/>
    </source>
</evidence>
<evidence type="ECO:0000256" key="6">
    <source>
        <dbReference type="ARBA" id="ARBA00023242"/>
    </source>
</evidence>
<comment type="subcellular location">
    <subcellularLocation>
        <location evidence="1">Nucleus</location>
    </subcellularLocation>
</comment>
<dbReference type="GO" id="GO:0006281">
    <property type="term" value="P:DNA repair"/>
    <property type="evidence" value="ECO:0007669"/>
    <property type="project" value="InterPro"/>
</dbReference>
<accession>A0A0L6UWX9</accession>
<keyword evidence="5" id="KW-0067">ATP-binding</keyword>
<feature type="region of interest" description="Disordered" evidence="8">
    <location>
        <begin position="1"/>
        <end position="38"/>
    </location>
</feature>
<evidence type="ECO:0000256" key="1">
    <source>
        <dbReference type="ARBA" id="ARBA00004123"/>
    </source>
</evidence>
<feature type="compositionally biased region" description="Low complexity" evidence="8">
    <location>
        <begin position="666"/>
        <end position="680"/>
    </location>
</feature>
<keyword evidence="3" id="KW-0547">Nucleotide-binding</keyword>
<dbReference type="PANTHER" id="PTHR12172">
    <property type="entry name" value="CELL CYCLE CHECKPOINT PROTEIN RAD17"/>
    <property type="match status" value="1"/>
</dbReference>
<protein>
    <recommendedName>
        <fullName evidence="11">Cell cycle checkpoint protein RAD17</fullName>
    </recommendedName>
</protein>
<dbReference type="GO" id="GO:0033314">
    <property type="term" value="P:mitotic DNA replication checkpoint signaling"/>
    <property type="evidence" value="ECO:0007669"/>
    <property type="project" value="TreeGrafter"/>
</dbReference>
<reference evidence="9 10" key="1">
    <citation type="submission" date="2015-08" db="EMBL/GenBank/DDBJ databases">
        <title>Next Generation Sequencing and Analysis of the Genome of Puccinia sorghi L Schw, the Causal Agent of Maize Common Rust.</title>
        <authorList>
            <person name="Rochi L."/>
            <person name="Burguener G."/>
            <person name="Darino M."/>
            <person name="Turjanski A."/>
            <person name="Kreff E."/>
            <person name="Dieguez M.J."/>
            <person name="Sacco F."/>
        </authorList>
    </citation>
    <scope>NUCLEOTIDE SEQUENCE [LARGE SCALE GENOMIC DNA]</scope>
    <source>
        <strain evidence="9 10">RO10H11247</strain>
    </source>
</reference>
<dbReference type="Proteomes" id="UP000037035">
    <property type="component" value="Unassembled WGS sequence"/>
</dbReference>
<evidence type="ECO:0000256" key="4">
    <source>
        <dbReference type="ARBA" id="ARBA00022763"/>
    </source>
</evidence>
<dbReference type="PANTHER" id="PTHR12172:SF0">
    <property type="entry name" value="CELL CYCLE CHECKPOINT PROTEIN RAD17"/>
    <property type="match status" value="1"/>
</dbReference>
<dbReference type="GO" id="GO:0005634">
    <property type="term" value="C:nucleus"/>
    <property type="evidence" value="ECO:0007669"/>
    <property type="project" value="UniProtKB-SubCell"/>
</dbReference>
<dbReference type="VEuPathDB" id="FungiDB:VP01_3358g1"/>
<evidence type="ECO:0000256" key="5">
    <source>
        <dbReference type="ARBA" id="ARBA00022840"/>
    </source>
</evidence>
<dbReference type="GO" id="GO:0000077">
    <property type="term" value="P:DNA damage checkpoint signaling"/>
    <property type="evidence" value="ECO:0007669"/>
    <property type="project" value="TreeGrafter"/>
</dbReference>
<keyword evidence="6" id="KW-0539">Nucleus</keyword>
<evidence type="ECO:0000256" key="8">
    <source>
        <dbReference type="SAM" id="MobiDB-lite"/>
    </source>
</evidence>
<comment type="similarity">
    <text evidence="2">Belongs to the rad17/RAD24 family.</text>
</comment>
<dbReference type="InterPro" id="IPR027417">
    <property type="entry name" value="P-loop_NTPase"/>
</dbReference>
<sequence>MPPASKRRMVTIDPSRLTTIRRTTANQQHPNQSSNDGCLWADKLSPSYPSELAVHPKKLALIHAWLNDALHGPAHTRKYRRLLILAGPAGSGKSTIIHSLSHQRSDQLQTVSSTTTPATIQPIGYEILEWRNTGNESSVPKPQEFSLWLMRASAGPTLSFNDDDPSSSSTSQSKRPTVLLVDDLPNLYHGETGRIFANAMRQHLSSGRPCTPPMVVIITDTSVTAGSNGFDDSVAGRSAFSNSAEERGTNVHTLIPPDIRQNPATFLLKLRPVNATLMKKMLARIANSFNAPSHKLTPKDLDSVILASAGDIRAALNNLQLFFSSHPPASIFTSATRSRNKLPASSSSSLFTRQLLSFRDESLVIFHSLGKILYNKRWGDDAKEDTKDTRTRAPKPDPLPAFWAEYNRRVMKTDMDVIEIICGVECVGRPICRLSPPELSRVHGHDRGGYISTGVSEPFGRDDDGERSSPGGLIGRRERGLQYSQATTMGFYQFHIAARGMLLGLPSPVTRRNQKLLKPALWGNLRLMNENAGLVHDARSQQGLLGSPLDPPSKFLSHQGRLLLHLELSYEALGSRGSALSQPDLCTGWRVQRSQLSPVYLFPYLVQPKNEEDPVEVLDRFSTFFHPSTANVHGSQQLSEDAVPSSDSDPEPDRPTAPLPARVAGPSNSLLSASFSSSSAPAPPWGHHHPSLDNRNNILDVDDDDTLWFLHDDDIVD</sequence>
<proteinExistence type="inferred from homology"/>
<dbReference type="STRING" id="27349.A0A0L6UWX9"/>
<dbReference type="SUPFAM" id="SSF52540">
    <property type="entry name" value="P-loop containing nucleoside triphosphate hydrolases"/>
    <property type="match status" value="1"/>
</dbReference>
<dbReference type="AlphaFoldDB" id="A0A0L6UWX9"/>
<dbReference type="Gene3D" id="3.40.50.300">
    <property type="entry name" value="P-loop containing nucleotide triphosphate hydrolases"/>
    <property type="match status" value="1"/>
</dbReference>
<dbReference type="OrthoDB" id="10265971at2759"/>